<reference evidence="1 2" key="1">
    <citation type="submission" date="2014-04" db="EMBL/GenBank/DDBJ databases">
        <title>Draft genome sequence of Photobacterium halotolerans S2753: a solonamide, ngercheumicin and holomycin producer.</title>
        <authorList>
            <person name="Machado H.R."/>
            <person name="Gram L."/>
        </authorList>
    </citation>
    <scope>NUCLEOTIDE SEQUENCE [LARGE SCALE GENOMIC DNA]</scope>
    <source>
        <strain evidence="1 2">S2753</strain>
    </source>
</reference>
<organism evidence="1 2">
    <name type="scientific">Photobacterium galatheae</name>
    <dbReference type="NCBI Taxonomy" id="1654360"/>
    <lineage>
        <taxon>Bacteria</taxon>
        <taxon>Pseudomonadati</taxon>
        <taxon>Pseudomonadota</taxon>
        <taxon>Gammaproteobacteria</taxon>
        <taxon>Vibrionales</taxon>
        <taxon>Vibrionaceae</taxon>
        <taxon>Photobacterium</taxon>
    </lineage>
</organism>
<sequence length="95" mass="11313">MQPKPPDDINVNTYQFSDIHKHVSLKAIEAYFYSKEPFALITFLFWVQANINKIRLFRFDFQRSRQAVFFICSPFKCHRLLLKLKVIIISIFTLG</sequence>
<evidence type="ECO:0000313" key="2">
    <source>
        <dbReference type="Proteomes" id="UP000027192"/>
    </source>
</evidence>
<dbReference type="AlphaFoldDB" id="A0A066RKN0"/>
<dbReference type="STRING" id="1654360.EA58_14160"/>
<comment type="caution">
    <text evidence="1">The sequence shown here is derived from an EMBL/GenBank/DDBJ whole genome shotgun (WGS) entry which is preliminary data.</text>
</comment>
<name>A0A066RKN0_9GAMM</name>
<dbReference type="Proteomes" id="UP000027192">
    <property type="component" value="Unassembled WGS sequence"/>
</dbReference>
<gene>
    <name evidence="1" type="ORF">EA58_14160</name>
</gene>
<accession>A0A066RKN0</accession>
<proteinExistence type="predicted"/>
<evidence type="ECO:0000313" key="1">
    <source>
        <dbReference type="EMBL" id="KDM90899.1"/>
    </source>
</evidence>
<keyword evidence="2" id="KW-1185">Reference proteome</keyword>
<protein>
    <submittedName>
        <fullName evidence="1">Uncharacterized protein</fullName>
    </submittedName>
</protein>
<dbReference type="EMBL" id="JMIB01000027">
    <property type="protein sequence ID" value="KDM90899.1"/>
    <property type="molecule type" value="Genomic_DNA"/>
</dbReference>